<evidence type="ECO:0000256" key="1">
    <source>
        <dbReference type="SAM" id="Phobius"/>
    </source>
</evidence>
<dbReference type="HOGENOM" id="CLU_3217406_0_0_4"/>
<gene>
    <name evidence="2" type="ORF">GCWU000324_01512</name>
</gene>
<evidence type="ECO:0000313" key="2">
    <source>
        <dbReference type="EMBL" id="EEP67268.1"/>
    </source>
</evidence>
<dbReference type="Proteomes" id="UP000003009">
    <property type="component" value="Unassembled WGS sequence"/>
</dbReference>
<keyword evidence="1" id="KW-0472">Membrane</keyword>
<keyword evidence="3" id="KW-1185">Reference proteome</keyword>
<evidence type="ECO:0000313" key="3">
    <source>
        <dbReference type="Proteomes" id="UP000003009"/>
    </source>
</evidence>
<accession>C4GKK9</accession>
<dbReference type="EMBL" id="ACJW02000003">
    <property type="protein sequence ID" value="EEP67268.1"/>
    <property type="molecule type" value="Genomic_DNA"/>
</dbReference>
<organism evidence="2 3">
    <name type="scientific">Kingella oralis ATCC 51147</name>
    <dbReference type="NCBI Taxonomy" id="629741"/>
    <lineage>
        <taxon>Bacteria</taxon>
        <taxon>Pseudomonadati</taxon>
        <taxon>Pseudomonadota</taxon>
        <taxon>Betaproteobacteria</taxon>
        <taxon>Neisseriales</taxon>
        <taxon>Neisseriaceae</taxon>
        <taxon>Kingella</taxon>
    </lineage>
</organism>
<keyword evidence="1" id="KW-0812">Transmembrane</keyword>
<proteinExistence type="predicted"/>
<dbReference type="STRING" id="629741.GCWU000324_01512"/>
<comment type="caution">
    <text evidence="2">The sequence shown here is derived from an EMBL/GenBank/DDBJ whole genome shotgun (WGS) entry which is preliminary data.</text>
</comment>
<feature type="transmembrane region" description="Helical" evidence="1">
    <location>
        <begin position="6"/>
        <end position="27"/>
    </location>
</feature>
<dbReference type="AlphaFoldDB" id="C4GKK9"/>
<sequence>MIWAVIEVSVIVVDFLVVASAHVPMLVHVKDLVKQLQVKNKESK</sequence>
<protein>
    <submittedName>
        <fullName evidence="2">Uncharacterized protein</fullName>
    </submittedName>
</protein>
<reference evidence="2" key="1">
    <citation type="submission" date="2009-04" db="EMBL/GenBank/DDBJ databases">
        <authorList>
            <person name="Weinstock G."/>
            <person name="Sodergren E."/>
            <person name="Clifton S."/>
            <person name="Fulton L."/>
            <person name="Fulton B."/>
            <person name="Courtney L."/>
            <person name="Fronick C."/>
            <person name="Harrison M."/>
            <person name="Strong C."/>
            <person name="Farmer C."/>
            <person name="Delahaunty K."/>
            <person name="Markovic C."/>
            <person name="Hall O."/>
            <person name="Minx P."/>
            <person name="Tomlinson C."/>
            <person name="Mitreva M."/>
            <person name="Nelson J."/>
            <person name="Hou S."/>
            <person name="Wollam A."/>
            <person name="Pepin K.H."/>
            <person name="Johnson M."/>
            <person name="Bhonagiri V."/>
            <person name="Nash W.E."/>
            <person name="Warren W."/>
            <person name="Chinwalla A."/>
            <person name="Mardis E.R."/>
            <person name="Wilson R.K."/>
        </authorList>
    </citation>
    <scope>NUCLEOTIDE SEQUENCE [LARGE SCALE GENOMIC DNA]</scope>
    <source>
        <strain evidence="2">ATCC 51147</strain>
    </source>
</reference>
<name>C4GKK9_9NEIS</name>
<keyword evidence="1" id="KW-1133">Transmembrane helix</keyword>